<dbReference type="AlphaFoldDB" id="A0A444GM52"/>
<dbReference type="EMBL" id="SBII01000014">
    <property type="protein sequence ID" value="RWW92089.1"/>
    <property type="molecule type" value="Genomic_DNA"/>
</dbReference>
<dbReference type="Pfam" id="PF00534">
    <property type="entry name" value="Glycos_transf_1"/>
    <property type="match status" value="1"/>
</dbReference>
<evidence type="ECO:0000259" key="1">
    <source>
        <dbReference type="Pfam" id="PF00534"/>
    </source>
</evidence>
<accession>A0A444GM52</accession>
<gene>
    <name evidence="3" type="ORF">EPI11_16935</name>
</gene>
<evidence type="ECO:0000313" key="4">
    <source>
        <dbReference type="Proteomes" id="UP000287527"/>
    </source>
</evidence>
<dbReference type="Proteomes" id="UP000287527">
    <property type="component" value="Unassembled WGS sequence"/>
</dbReference>
<feature type="domain" description="Glycosyl transferase family 1" evidence="1">
    <location>
        <begin position="188"/>
        <end position="344"/>
    </location>
</feature>
<reference evidence="3 4" key="1">
    <citation type="submission" date="2019-01" db="EMBL/GenBank/DDBJ databases">
        <title>Flavobacterium sp. nov.,isolated from freshwater.</title>
        <authorList>
            <person name="Zhang R."/>
            <person name="Du Z.-J."/>
        </authorList>
    </citation>
    <scope>NUCLEOTIDE SEQUENCE [LARGE SCALE GENOMIC DNA]</scope>
    <source>
        <strain evidence="3 4">1E403</strain>
    </source>
</reference>
<name>A0A444GM52_9FLAO</name>
<evidence type="ECO:0000259" key="2">
    <source>
        <dbReference type="Pfam" id="PF13439"/>
    </source>
</evidence>
<dbReference type="RefSeq" id="WP_128391177.1">
    <property type="nucleotide sequence ID" value="NZ_SBII01000014.1"/>
</dbReference>
<dbReference type="PANTHER" id="PTHR12526:SF630">
    <property type="entry name" value="GLYCOSYLTRANSFERASE"/>
    <property type="match status" value="1"/>
</dbReference>
<feature type="domain" description="Glycosyltransferase subfamily 4-like N-terminal" evidence="2">
    <location>
        <begin position="19"/>
        <end position="175"/>
    </location>
</feature>
<comment type="caution">
    <text evidence="3">The sequence shown here is derived from an EMBL/GenBank/DDBJ whole genome shotgun (WGS) entry which is preliminary data.</text>
</comment>
<dbReference type="Gene3D" id="3.40.50.2000">
    <property type="entry name" value="Glycogen Phosphorylase B"/>
    <property type="match status" value="2"/>
</dbReference>
<dbReference type="GO" id="GO:0016757">
    <property type="term" value="F:glycosyltransferase activity"/>
    <property type="evidence" value="ECO:0007669"/>
    <property type="project" value="InterPro"/>
</dbReference>
<dbReference type="PANTHER" id="PTHR12526">
    <property type="entry name" value="GLYCOSYLTRANSFERASE"/>
    <property type="match status" value="1"/>
</dbReference>
<keyword evidence="3" id="KW-0808">Transferase</keyword>
<evidence type="ECO:0000313" key="3">
    <source>
        <dbReference type="EMBL" id="RWW92089.1"/>
    </source>
</evidence>
<protein>
    <submittedName>
        <fullName evidence="3">Glycosyltransferase family 4 protein</fullName>
    </submittedName>
</protein>
<dbReference type="Pfam" id="PF13439">
    <property type="entry name" value="Glyco_transf_4"/>
    <property type="match status" value="1"/>
</dbReference>
<dbReference type="InterPro" id="IPR028098">
    <property type="entry name" value="Glyco_trans_4-like_N"/>
</dbReference>
<dbReference type="OrthoDB" id="798298at2"/>
<sequence>MLQPRKTKICLVGDALSGGGAERVHAFLSNYFVSKDIDVHNAVVQDNVSYNFSGELLNLGLLKNRSNGVFNKLKRFWVLRSYIKKHKFDYIIDFRMRTKPVQDLLIARLVYTAPSIYTVHSSFINWYMPQQSWLTRIIYGNAYGVVSITHKMKELIESTHGLKNVATIYNPVNIDYIEKKYMEGTETNEFKYILSVGSMHDHNVKQFDKLIEAYSNSMLPENNIKLLILGEGSQRNKLENIVKNKGLNDKIVFKSFQENPYVYMRNALFYVLSSKFEGLPMVLLESLACGIPVVAFDCFTGPSEIIVDKENGLLIDNQNVQKLTEGINLMFEDEKLYINCKQNSSASIEKFSLENIGSQWLHYLKIDN</sequence>
<dbReference type="InterPro" id="IPR001296">
    <property type="entry name" value="Glyco_trans_1"/>
</dbReference>
<keyword evidence="4" id="KW-1185">Reference proteome</keyword>
<dbReference type="SUPFAM" id="SSF53756">
    <property type="entry name" value="UDP-Glycosyltransferase/glycogen phosphorylase"/>
    <property type="match status" value="1"/>
</dbReference>
<proteinExistence type="predicted"/>
<organism evidence="3 4">
    <name type="scientific">Flavobacterium cerinum</name>
    <dbReference type="NCBI Taxonomy" id="2502784"/>
    <lineage>
        <taxon>Bacteria</taxon>
        <taxon>Pseudomonadati</taxon>
        <taxon>Bacteroidota</taxon>
        <taxon>Flavobacteriia</taxon>
        <taxon>Flavobacteriales</taxon>
        <taxon>Flavobacteriaceae</taxon>
        <taxon>Flavobacterium</taxon>
    </lineage>
</organism>